<dbReference type="AlphaFoldDB" id="A0A0A9PMG0"/>
<proteinExistence type="predicted"/>
<dbReference type="EMBL" id="GBRH01276580">
    <property type="protein sequence ID" value="JAD21315.1"/>
    <property type="molecule type" value="Transcribed_RNA"/>
</dbReference>
<reference evidence="1" key="1">
    <citation type="submission" date="2014-09" db="EMBL/GenBank/DDBJ databases">
        <authorList>
            <person name="Magalhaes I.L.F."/>
            <person name="Oliveira U."/>
            <person name="Santos F.R."/>
            <person name="Vidigal T.H.D.A."/>
            <person name="Brescovit A.D."/>
            <person name="Santos A.J."/>
        </authorList>
    </citation>
    <scope>NUCLEOTIDE SEQUENCE</scope>
    <source>
        <tissue evidence="1">Shoot tissue taken approximately 20 cm above the soil surface</tissue>
    </source>
</reference>
<reference evidence="1" key="2">
    <citation type="journal article" date="2015" name="Data Brief">
        <title>Shoot transcriptome of the giant reed, Arundo donax.</title>
        <authorList>
            <person name="Barrero R.A."/>
            <person name="Guerrero F.D."/>
            <person name="Moolhuijzen P."/>
            <person name="Goolsby J.A."/>
            <person name="Tidwell J."/>
            <person name="Bellgard S.E."/>
            <person name="Bellgard M.I."/>
        </authorList>
    </citation>
    <scope>NUCLEOTIDE SEQUENCE</scope>
    <source>
        <tissue evidence="1">Shoot tissue taken approximately 20 cm above the soil surface</tissue>
    </source>
</reference>
<sequence length="75" mass="8864">MKSMGRLMRMQWLATMKRRSCSPQTPIQPPKLEQRCLLWHTGDPMVCRLSLLEEIMYMALISFLRSLSQSSFSWL</sequence>
<organism evidence="1">
    <name type="scientific">Arundo donax</name>
    <name type="common">Giant reed</name>
    <name type="synonym">Donax arundinaceus</name>
    <dbReference type="NCBI Taxonomy" id="35708"/>
    <lineage>
        <taxon>Eukaryota</taxon>
        <taxon>Viridiplantae</taxon>
        <taxon>Streptophyta</taxon>
        <taxon>Embryophyta</taxon>
        <taxon>Tracheophyta</taxon>
        <taxon>Spermatophyta</taxon>
        <taxon>Magnoliopsida</taxon>
        <taxon>Liliopsida</taxon>
        <taxon>Poales</taxon>
        <taxon>Poaceae</taxon>
        <taxon>PACMAD clade</taxon>
        <taxon>Arundinoideae</taxon>
        <taxon>Arundineae</taxon>
        <taxon>Arundo</taxon>
    </lineage>
</organism>
<accession>A0A0A9PMG0</accession>
<protein>
    <submittedName>
        <fullName evidence="1">Uncharacterized protein</fullName>
    </submittedName>
</protein>
<name>A0A0A9PMG0_ARUDO</name>
<evidence type="ECO:0000313" key="1">
    <source>
        <dbReference type="EMBL" id="JAD21315.1"/>
    </source>
</evidence>